<name>A0ABU0AN68_9BACI</name>
<comment type="similarity">
    <text evidence="1">Belongs to the PspA/Vipp/IM30 family.</text>
</comment>
<keyword evidence="2" id="KW-0175">Coiled coil</keyword>
<evidence type="ECO:0000313" key="4">
    <source>
        <dbReference type="Proteomes" id="UP001238088"/>
    </source>
</evidence>
<dbReference type="RefSeq" id="WP_307476702.1">
    <property type="nucleotide sequence ID" value="NZ_JAUSUB010000015.1"/>
</dbReference>
<evidence type="ECO:0000256" key="1">
    <source>
        <dbReference type="ARBA" id="ARBA00043985"/>
    </source>
</evidence>
<dbReference type="InterPro" id="IPR007157">
    <property type="entry name" value="PspA_VIPP1"/>
</dbReference>
<proteinExistence type="inferred from homology"/>
<sequence>MTTIFARIKNTVLADINEVLDKKEKKNPIAMLNQYLRESEQETEKVRKLLERQYKLKEEFHREYVQAQELAEKRKRQAEIASQAGETELHEFALAEFGQYEERSQRLLSMLVEAEKQLAELERKYEEMKLKLKDMQIRRMELMGRENVTRAHTQMGKVLHNEEYSDRSFSKFQEIESYIERLEEQVQNSYFRSNIDAKVAKLEKTLKKDDTLSNS</sequence>
<accession>A0ABU0AN68</accession>
<keyword evidence="4" id="KW-1185">Reference proteome</keyword>
<comment type="caution">
    <text evidence="3">The sequence shown here is derived from an EMBL/GenBank/DDBJ whole genome shotgun (WGS) entry which is preliminary data.</text>
</comment>
<dbReference type="PANTHER" id="PTHR31088:SF6">
    <property type="entry name" value="PHAGE SHOCK PROTEIN A"/>
    <property type="match status" value="1"/>
</dbReference>
<dbReference type="Proteomes" id="UP001238088">
    <property type="component" value="Unassembled WGS sequence"/>
</dbReference>
<gene>
    <name evidence="3" type="ORF">J2S17_003393</name>
</gene>
<dbReference type="EMBL" id="JAUSUB010000015">
    <property type="protein sequence ID" value="MDQ0271505.1"/>
    <property type="molecule type" value="Genomic_DNA"/>
</dbReference>
<feature type="coiled-coil region" evidence="2">
    <location>
        <begin position="104"/>
        <end position="145"/>
    </location>
</feature>
<dbReference type="Pfam" id="PF04012">
    <property type="entry name" value="PspA_IM30"/>
    <property type="match status" value="1"/>
</dbReference>
<reference evidence="3 4" key="1">
    <citation type="submission" date="2023-07" db="EMBL/GenBank/DDBJ databases">
        <title>Genomic Encyclopedia of Type Strains, Phase IV (KMG-IV): sequencing the most valuable type-strain genomes for metagenomic binning, comparative biology and taxonomic classification.</title>
        <authorList>
            <person name="Goeker M."/>
        </authorList>
    </citation>
    <scope>NUCLEOTIDE SEQUENCE [LARGE SCALE GENOMIC DNA]</scope>
    <source>
        <strain evidence="3 4">DSM 23494</strain>
    </source>
</reference>
<organism evidence="3 4">
    <name type="scientific">Cytobacillus purgationiresistens</name>
    <dbReference type="NCBI Taxonomy" id="863449"/>
    <lineage>
        <taxon>Bacteria</taxon>
        <taxon>Bacillati</taxon>
        <taxon>Bacillota</taxon>
        <taxon>Bacilli</taxon>
        <taxon>Bacillales</taxon>
        <taxon>Bacillaceae</taxon>
        <taxon>Cytobacillus</taxon>
    </lineage>
</organism>
<evidence type="ECO:0000313" key="3">
    <source>
        <dbReference type="EMBL" id="MDQ0271505.1"/>
    </source>
</evidence>
<dbReference type="PANTHER" id="PTHR31088">
    <property type="entry name" value="MEMBRANE-ASSOCIATED PROTEIN VIPP1, CHLOROPLASTIC"/>
    <property type="match status" value="1"/>
</dbReference>
<evidence type="ECO:0000256" key="2">
    <source>
        <dbReference type="SAM" id="Coils"/>
    </source>
</evidence>
<protein>
    <submittedName>
        <fullName evidence="3">Phage shock protein A</fullName>
    </submittedName>
</protein>